<dbReference type="PROSITE" id="PS50893">
    <property type="entry name" value="ABC_TRANSPORTER_2"/>
    <property type="match status" value="1"/>
</dbReference>
<dbReference type="Pfam" id="PF00005">
    <property type="entry name" value="ABC_tran"/>
    <property type="match status" value="1"/>
</dbReference>
<dbReference type="PROSITE" id="PS00211">
    <property type="entry name" value="ABC_TRANSPORTER_1"/>
    <property type="match status" value="1"/>
</dbReference>
<accession>A0A226C250</accession>
<gene>
    <name evidence="10" type="ORF">CDO51_02850</name>
</gene>
<dbReference type="FunFam" id="3.40.50.300:FF:000224">
    <property type="entry name" value="Energy-coupling factor transporter ATP-binding protein EcfA"/>
    <property type="match status" value="1"/>
</dbReference>
<dbReference type="InterPro" id="IPR015856">
    <property type="entry name" value="ABC_transpr_CbiO/EcfA_su"/>
</dbReference>
<keyword evidence="5" id="KW-0547">Nucleotide-binding</keyword>
<dbReference type="Proteomes" id="UP000214588">
    <property type="component" value="Unassembled WGS sequence"/>
</dbReference>
<evidence type="ECO:0000256" key="2">
    <source>
        <dbReference type="ARBA" id="ARBA00005417"/>
    </source>
</evidence>
<dbReference type="GO" id="GO:0016887">
    <property type="term" value="F:ATP hydrolysis activity"/>
    <property type="evidence" value="ECO:0007669"/>
    <property type="project" value="InterPro"/>
</dbReference>
<sequence>METIIDLQNVSYLYNQGSNKEHLALNNVSLEISKGEFVAIIGRNGSGKSTLSKLLNGLLLPSDGQIFVNGIDTSDSDNIWDVRQKVGMVFQNPDNQIVATTVEEDVAFGLENLGIDSNTMKQRIGEALSSVGMEQYREYPPHLLSGGQKQRIAIAGIIAMRPEVLVFDEPTAMLDPKGRNEVVETVLKLNNEGITVAYVTHFMEEVVSADRIVVMDQGEIKLSGTPQKIFQHVDQVREIGLDVPQIVELGFKLRKSGIEIPEDVLTVEELVNALC</sequence>
<dbReference type="InterPro" id="IPR030947">
    <property type="entry name" value="EcfA_1"/>
</dbReference>
<dbReference type="CDD" id="cd03225">
    <property type="entry name" value="ABC_cobalt_CbiO_domain1"/>
    <property type="match status" value="1"/>
</dbReference>
<evidence type="ECO:0000256" key="4">
    <source>
        <dbReference type="ARBA" id="ARBA00022475"/>
    </source>
</evidence>
<dbReference type="AlphaFoldDB" id="A0A226C250"/>
<name>A0A226C250_9FIRM</name>
<keyword evidence="7" id="KW-1278">Translocase</keyword>
<evidence type="ECO:0000256" key="8">
    <source>
        <dbReference type="ARBA" id="ARBA00023136"/>
    </source>
</evidence>
<organism evidence="10 11">
    <name type="scientific">Natranaerobius trueperi</name>
    <dbReference type="NCBI Taxonomy" id="759412"/>
    <lineage>
        <taxon>Bacteria</taxon>
        <taxon>Bacillati</taxon>
        <taxon>Bacillota</taxon>
        <taxon>Clostridia</taxon>
        <taxon>Natranaerobiales</taxon>
        <taxon>Natranaerobiaceae</taxon>
        <taxon>Natranaerobius</taxon>
    </lineage>
</organism>
<keyword evidence="8" id="KW-0472">Membrane</keyword>
<dbReference type="InterPro" id="IPR003439">
    <property type="entry name" value="ABC_transporter-like_ATP-bd"/>
</dbReference>
<reference evidence="10 11" key="1">
    <citation type="submission" date="2017-06" db="EMBL/GenBank/DDBJ databases">
        <title>Draft Genome Sequence of Natranaerobius trueperi halophilic, alkalithermophilic bacteria from soda lakes.</title>
        <authorList>
            <person name="Zhao B."/>
        </authorList>
    </citation>
    <scope>NUCLEOTIDE SEQUENCE [LARGE SCALE GENOMIC DNA]</scope>
    <source>
        <strain evidence="10 11">DSM 18760</strain>
    </source>
</reference>
<dbReference type="InterPro" id="IPR003593">
    <property type="entry name" value="AAA+_ATPase"/>
</dbReference>
<dbReference type="SMART" id="SM00382">
    <property type="entry name" value="AAA"/>
    <property type="match status" value="1"/>
</dbReference>
<dbReference type="SUPFAM" id="SSF52540">
    <property type="entry name" value="P-loop containing nucleoside triphosphate hydrolases"/>
    <property type="match status" value="1"/>
</dbReference>
<evidence type="ECO:0000313" key="10">
    <source>
        <dbReference type="EMBL" id="OWZ84460.1"/>
    </source>
</evidence>
<protein>
    <submittedName>
        <fullName evidence="10">Energy-coupling factor transporter ATPase</fullName>
    </submittedName>
</protein>
<evidence type="ECO:0000256" key="1">
    <source>
        <dbReference type="ARBA" id="ARBA00004202"/>
    </source>
</evidence>
<dbReference type="GO" id="GO:0043190">
    <property type="term" value="C:ATP-binding cassette (ABC) transporter complex"/>
    <property type="evidence" value="ECO:0007669"/>
    <property type="project" value="TreeGrafter"/>
</dbReference>
<proteinExistence type="inferred from homology"/>
<dbReference type="NCBIfam" id="TIGR04520">
    <property type="entry name" value="ECF_ATPase_1"/>
    <property type="match status" value="1"/>
</dbReference>
<evidence type="ECO:0000313" key="11">
    <source>
        <dbReference type="Proteomes" id="UP000214588"/>
    </source>
</evidence>
<dbReference type="GO" id="GO:0005524">
    <property type="term" value="F:ATP binding"/>
    <property type="evidence" value="ECO:0007669"/>
    <property type="project" value="UniProtKB-KW"/>
</dbReference>
<dbReference type="RefSeq" id="WP_089022791.1">
    <property type="nucleotide sequence ID" value="NZ_NIQC01000004.1"/>
</dbReference>
<dbReference type="InterPro" id="IPR017871">
    <property type="entry name" value="ABC_transporter-like_CS"/>
</dbReference>
<dbReference type="OrthoDB" id="9784332at2"/>
<evidence type="ECO:0000259" key="9">
    <source>
        <dbReference type="PROSITE" id="PS50893"/>
    </source>
</evidence>
<evidence type="ECO:0000256" key="7">
    <source>
        <dbReference type="ARBA" id="ARBA00022967"/>
    </source>
</evidence>
<dbReference type="PANTHER" id="PTHR43553">
    <property type="entry name" value="HEAVY METAL TRANSPORTER"/>
    <property type="match status" value="1"/>
</dbReference>
<comment type="similarity">
    <text evidence="2">Belongs to the ABC transporter superfamily.</text>
</comment>
<dbReference type="PANTHER" id="PTHR43553:SF24">
    <property type="entry name" value="ENERGY-COUPLING FACTOR TRANSPORTER ATP-BINDING PROTEIN ECFA1"/>
    <property type="match status" value="1"/>
</dbReference>
<evidence type="ECO:0000256" key="3">
    <source>
        <dbReference type="ARBA" id="ARBA00022448"/>
    </source>
</evidence>
<keyword evidence="11" id="KW-1185">Reference proteome</keyword>
<dbReference type="InterPro" id="IPR050095">
    <property type="entry name" value="ECF_ABC_transporter_ATP-bd"/>
</dbReference>
<feature type="domain" description="ABC transporter" evidence="9">
    <location>
        <begin position="5"/>
        <end position="242"/>
    </location>
</feature>
<dbReference type="GO" id="GO:0042626">
    <property type="term" value="F:ATPase-coupled transmembrane transporter activity"/>
    <property type="evidence" value="ECO:0007669"/>
    <property type="project" value="TreeGrafter"/>
</dbReference>
<keyword evidence="3" id="KW-0813">Transport</keyword>
<dbReference type="EMBL" id="NIQC01000004">
    <property type="protein sequence ID" value="OWZ84460.1"/>
    <property type="molecule type" value="Genomic_DNA"/>
</dbReference>
<comment type="subcellular location">
    <subcellularLocation>
        <location evidence="1">Cell membrane</location>
        <topology evidence="1">Peripheral membrane protein</topology>
    </subcellularLocation>
</comment>
<evidence type="ECO:0000256" key="5">
    <source>
        <dbReference type="ARBA" id="ARBA00022741"/>
    </source>
</evidence>
<dbReference type="Gene3D" id="3.40.50.300">
    <property type="entry name" value="P-loop containing nucleotide triphosphate hydrolases"/>
    <property type="match status" value="1"/>
</dbReference>
<keyword evidence="4" id="KW-1003">Cell membrane</keyword>
<evidence type="ECO:0000256" key="6">
    <source>
        <dbReference type="ARBA" id="ARBA00022840"/>
    </source>
</evidence>
<dbReference type="NCBIfam" id="NF010167">
    <property type="entry name" value="PRK13648.1"/>
    <property type="match status" value="1"/>
</dbReference>
<comment type="caution">
    <text evidence="10">The sequence shown here is derived from an EMBL/GenBank/DDBJ whole genome shotgun (WGS) entry which is preliminary data.</text>
</comment>
<keyword evidence="6" id="KW-0067">ATP-binding</keyword>
<dbReference type="InterPro" id="IPR027417">
    <property type="entry name" value="P-loop_NTPase"/>
</dbReference>